<feature type="region of interest" description="Disordered" evidence="1">
    <location>
        <begin position="208"/>
        <end position="310"/>
    </location>
</feature>
<feature type="transmembrane region" description="Helical" evidence="2">
    <location>
        <begin position="40"/>
        <end position="61"/>
    </location>
</feature>
<gene>
    <name evidence="3" type="ORF">K461DRAFT_17131</name>
</gene>
<proteinExistence type="predicted"/>
<reference evidence="3" key="1">
    <citation type="journal article" date="2020" name="Stud. Mycol.">
        <title>101 Dothideomycetes genomes: a test case for predicting lifestyles and emergence of pathogens.</title>
        <authorList>
            <person name="Haridas S."/>
            <person name="Albert R."/>
            <person name="Binder M."/>
            <person name="Bloem J."/>
            <person name="Labutti K."/>
            <person name="Salamov A."/>
            <person name="Andreopoulos B."/>
            <person name="Baker S."/>
            <person name="Barry K."/>
            <person name="Bills G."/>
            <person name="Bluhm B."/>
            <person name="Cannon C."/>
            <person name="Castanera R."/>
            <person name="Culley D."/>
            <person name="Daum C."/>
            <person name="Ezra D."/>
            <person name="Gonzalez J."/>
            <person name="Henrissat B."/>
            <person name="Kuo A."/>
            <person name="Liang C."/>
            <person name="Lipzen A."/>
            <person name="Lutzoni F."/>
            <person name="Magnuson J."/>
            <person name="Mondo S."/>
            <person name="Nolan M."/>
            <person name="Ohm R."/>
            <person name="Pangilinan J."/>
            <person name="Park H.-J."/>
            <person name="Ramirez L."/>
            <person name="Alfaro M."/>
            <person name="Sun H."/>
            <person name="Tritt A."/>
            <person name="Yoshinaga Y."/>
            <person name="Zwiers L.-H."/>
            <person name="Turgeon B."/>
            <person name="Goodwin S."/>
            <person name="Spatafora J."/>
            <person name="Crous P."/>
            <person name="Grigoriev I."/>
        </authorList>
    </citation>
    <scope>NUCLEOTIDE SEQUENCE</scope>
    <source>
        <strain evidence="3">CBS 260.36</strain>
    </source>
</reference>
<keyword evidence="2" id="KW-0812">Transmembrane</keyword>
<feature type="compositionally biased region" description="Acidic residues" evidence="1">
    <location>
        <begin position="118"/>
        <end position="129"/>
    </location>
</feature>
<dbReference type="Proteomes" id="UP000799439">
    <property type="component" value="Unassembled WGS sequence"/>
</dbReference>
<evidence type="ECO:0000256" key="1">
    <source>
        <dbReference type="SAM" id="MobiDB-lite"/>
    </source>
</evidence>
<keyword evidence="2" id="KW-1133">Transmembrane helix</keyword>
<dbReference type="AlphaFoldDB" id="A0A9P4JC60"/>
<organism evidence="3 4">
    <name type="scientific">Myriangium duriaei CBS 260.36</name>
    <dbReference type="NCBI Taxonomy" id="1168546"/>
    <lineage>
        <taxon>Eukaryota</taxon>
        <taxon>Fungi</taxon>
        <taxon>Dikarya</taxon>
        <taxon>Ascomycota</taxon>
        <taxon>Pezizomycotina</taxon>
        <taxon>Dothideomycetes</taxon>
        <taxon>Dothideomycetidae</taxon>
        <taxon>Myriangiales</taxon>
        <taxon>Myriangiaceae</taxon>
        <taxon>Myriangium</taxon>
    </lineage>
</organism>
<evidence type="ECO:0000313" key="4">
    <source>
        <dbReference type="Proteomes" id="UP000799439"/>
    </source>
</evidence>
<dbReference type="EMBL" id="ML996081">
    <property type="protein sequence ID" value="KAF2157397.1"/>
    <property type="molecule type" value="Genomic_DNA"/>
</dbReference>
<accession>A0A9P4JC60</accession>
<name>A0A9P4JC60_9PEZI</name>
<protein>
    <submittedName>
        <fullName evidence="3">Uncharacterized protein</fullName>
    </submittedName>
</protein>
<feature type="region of interest" description="Disordered" evidence="1">
    <location>
        <begin position="105"/>
        <end position="131"/>
    </location>
</feature>
<feature type="compositionally biased region" description="Basic residues" evidence="1">
    <location>
        <begin position="230"/>
        <end position="241"/>
    </location>
</feature>
<keyword evidence="4" id="KW-1185">Reference proteome</keyword>
<keyword evidence="2" id="KW-0472">Membrane</keyword>
<feature type="compositionally biased region" description="Polar residues" evidence="1">
    <location>
        <begin position="247"/>
        <end position="260"/>
    </location>
</feature>
<evidence type="ECO:0000313" key="3">
    <source>
        <dbReference type="EMBL" id="KAF2157397.1"/>
    </source>
</evidence>
<evidence type="ECO:0000256" key="2">
    <source>
        <dbReference type="SAM" id="Phobius"/>
    </source>
</evidence>
<sequence length="337" mass="36852">MSFTHPFAHKTSVRISAQPHSYPHSSYLHSHSQDRPARRYVLIPIITLVIAFLNSIMPRYAPFTADIPNSRYLIMAKFPRSTPLPLVHIAETIDGTMFGGSTMFRAPTPANHQTQGADDSERDLNDDDYPPATGRWVPSRGIMKYPAPHVPYSQGGPVGRLMTRLAGDKIEIALFFDPMYLFEVENGVDLPNPFANFMNGRLDGFGQIAPHGQFAPQPQSGHQSDTGHRLPLRQRRARVTRAKTDTRNAGNAVNRGQQPQTSETTGGTNTTTAAATPGNTNAASSTQPGTRSLGRNARRRRARENREAAEVAEAAAIDQAAANKAEFPDGVSCVELD</sequence>
<comment type="caution">
    <text evidence="3">The sequence shown here is derived from an EMBL/GenBank/DDBJ whole genome shotgun (WGS) entry which is preliminary data.</text>
</comment>
<feature type="compositionally biased region" description="Low complexity" evidence="1">
    <location>
        <begin position="261"/>
        <end position="286"/>
    </location>
</feature>